<dbReference type="RefSeq" id="WP_183337238.1">
    <property type="nucleotide sequence ID" value="NZ_JACHZG010000001.1"/>
</dbReference>
<protein>
    <submittedName>
        <fullName evidence="2">Uncharacterized protein</fullName>
    </submittedName>
</protein>
<feature type="region of interest" description="Disordered" evidence="1">
    <location>
        <begin position="43"/>
        <end position="66"/>
    </location>
</feature>
<feature type="region of interest" description="Disordered" evidence="1">
    <location>
        <begin position="1"/>
        <end position="22"/>
    </location>
</feature>
<evidence type="ECO:0000313" key="2">
    <source>
        <dbReference type="EMBL" id="MBB3326257.1"/>
    </source>
</evidence>
<sequence>MSDVAPVPQTGDRRVDEALRGVDGLDDVPVDEHAERLSTAHSALQEVLRTPVDHAPAGRPSPGPRP</sequence>
<evidence type="ECO:0000256" key="1">
    <source>
        <dbReference type="SAM" id="MobiDB-lite"/>
    </source>
</evidence>
<keyword evidence="3" id="KW-1185">Reference proteome</keyword>
<reference evidence="2 3" key="1">
    <citation type="submission" date="2020-08" db="EMBL/GenBank/DDBJ databases">
        <title>Sequencing the genomes of 1000 actinobacteria strains.</title>
        <authorList>
            <person name="Klenk H.-P."/>
        </authorList>
    </citation>
    <scope>NUCLEOTIDE SEQUENCE [LARGE SCALE GENOMIC DNA]</scope>
    <source>
        <strain evidence="2 3">DSM 11053</strain>
    </source>
</reference>
<feature type="compositionally biased region" description="Basic and acidic residues" evidence="1">
    <location>
        <begin position="11"/>
        <end position="20"/>
    </location>
</feature>
<proteinExistence type="predicted"/>
<gene>
    <name evidence="2" type="ORF">FHX39_001201</name>
</gene>
<name>A0A7W5P6D2_9ACTN</name>
<comment type="caution">
    <text evidence="2">The sequence shown here is derived from an EMBL/GenBank/DDBJ whole genome shotgun (WGS) entry which is preliminary data.</text>
</comment>
<accession>A0A7W5P6D2</accession>
<evidence type="ECO:0000313" key="3">
    <source>
        <dbReference type="Proteomes" id="UP000565572"/>
    </source>
</evidence>
<dbReference type="EMBL" id="JACHZG010000001">
    <property type="protein sequence ID" value="MBB3326257.1"/>
    <property type="molecule type" value="Genomic_DNA"/>
</dbReference>
<organism evidence="2 3">
    <name type="scientific">Microlunatus antarcticus</name>
    <dbReference type="NCBI Taxonomy" id="53388"/>
    <lineage>
        <taxon>Bacteria</taxon>
        <taxon>Bacillati</taxon>
        <taxon>Actinomycetota</taxon>
        <taxon>Actinomycetes</taxon>
        <taxon>Propionibacteriales</taxon>
        <taxon>Propionibacteriaceae</taxon>
        <taxon>Microlunatus</taxon>
    </lineage>
</organism>
<dbReference type="Proteomes" id="UP000565572">
    <property type="component" value="Unassembled WGS sequence"/>
</dbReference>
<dbReference type="AlphaFoldDB" id="A0A7W5P6D2"/>